<dbReference type="SFLD" id="SFLDS00003">
    <property type="entry name" value="Haloacid_Dehalogenase"/>
    <property type="match status" value="1"/>
</dbReference>
<dbReference type="GO" id="GO:0006825">
    <property type="term" value="P:copper ion transport"/>
    <property type="evidence" value="ECO:0007669"/>
    <property type="project" value="UniProtKB-KW"/>
</dbReference>
<sequence>MNVKEEIIMEHSHTSSCQHDHNHGKLPVILFFVGLAVFVMALFFESRSLTQNILMTFSMILAGYHVIEEGVVDTIEHTKEKGKFTPNVHILMTLAAVGAMFIGDFSEGSLLILIFAGSHFLEDYAEGKSKKEITNLMKLNPTEARLLDKMGNSQVVPISQVKVGDKLQVLNGDQIATDGIIVSGVSSIDEAAITGESVPKEKTVGDEVFGSTINGTGSFIMEVSKASEDTLFSQIVRMVNQAQDNQSRTATKIQKLEPGYVKLVLVLVPLFILLGGTVIGWSWYESFYRGMVFLTVASPCALAASAVPASLSAISNLAKRGVLFKGGAYLSKLAEVKAIAFDKTGTLTAGKPVVTDTHFVEGIDELKLINVIVSMEKQANHPLADAIVSHYPDAQLLEIEIDNQIGKGLVGHVEDAHYQIGKPAIFSDVSEEICTYQEKFAKEGKTVVLVAIDEQVVGIIAMLDVPNEAAHPVMKSLKEQGVHTVMITGDSEVTGQAVGELVGVDQVFGNVLPENKSKIVEELQAKYGVVAMLGDGVNDAPALVEADVGIAMGEGTDIAMDVADAVLMKNDLNKFDYAFQVAKKLDKITMQNIIFAMSVVVLLVILNFIGKMSLPFGVVFHEGSTILVILNGLRMLLPVKTNKERSR</sequence>
<dbReference type="GO" id="GO:0005524">
    <property type="term" value="F:ATP binding"/>
    <property type="evidence" value="ECO:0007669"/>
    <property type="project" value="UniProtKB-UniRule"/>
</dbReference>
<dbReference type="EMBL" id="CP039712">
    <property type="protein sequence ID" value="QCI86006.1"/>
    <property type="molecule type" value="Genomic_DNA"/>
</dbReference>
<evidence type="ECO:0000313" key="16">
    <source>
        <dbReference type="EMBL" id="QCI86006.1"/>
    </source>
</evidence>
<dbReference type="SUPFAM" id="SSF81653">
    <property type="entry name" value="Calcium ATPase, transduction domain A"/>
    <property type="match status" value="1"/>
</dbReference>
<comment type="subcellular location">
    <subcellularLocation>
        <location evidence="1">Cell membrane</location>
        <topology evidence="1">Multi-pass membrane protein</topology>
    </subcellularLocation>
</comment>
<comment type="similarity">
    <text evidence="2 14">Belongs to the cation transport ATPase (P-type) (TC 3.A.3) family. Type IB subfamily.</text>
</comment>
<keyword evidence="7" id="KW-0813">Transport</keyword>
<dbReference type="KEGG" id="vao:FA707_03075"/>
<evidence type="ECO:0000256" key="5">
    <source>
        <dbReference type="ARBA" id="ARBA00022723"/>
    </source>
</evidence>
<dbReference type="PROSITE" id="PS00154">
    <property type="entry name" value="ATPASE_E1_E2"/>
    <property type="match status" value="1"/>
</dbReference>
<keyword evidence="13 14" id="KW-0472">Membrane</keyword>
<keyword evidence="6 14" id="KW-0547">Nucleotide-binding</keyword>
<accession>A0A4D7CV87</accession>
<feature type="transmembrane region" description="Helical" evidence="14">
    <location>
        <begin position="616"/>
        <end position="637"/>
    </location>
</feature>
<gene>
    <name evidence="16" type="primary">cadA</name>
    <name evidence="16" type="ORF">FA707_03075</name>
</gene>
<dbReference type="Proteomes" id="UP000298615">
    <property type="component" value="Chromosome"/>
</dbReference>
<evidence type="ECO:0000256" key="3">
    <source>
        <dbReference type="ARBA" id="ARBA00022475"/>
    </source>
</evidence>
<dbReference type="InterPro" id="IPR027256">
    <property type="entry name" value="P-typ_ATPase_IB"/>
</dbReference>
<dbReference type="NCBIfam" id="TIGR01525">
    <property type="entry name" value="ATPase-IB_hvy"/>
    <property type="match status" value="1"/>
</dbReference>
<dbReference type="NCBIfam" id="TIGR01494">
    <property type="entry name" value="ATPase_P-type"/>
    <property type="match status" value="1"/>
</dbReference>
<dbReference type="InterPro" id="IPR023298">
    <property type="entry name" value="ATPase_P-typ_TM_dom_sf"/>
</dbReference>
<dbReference type="SUPFAM" id="SSF56784">
    <property type="entry name" value="HAD-like"/>
    <property type="match status" value="1"/>
</dbReference>
<keyword evidence="17" id="KW-1185">Reference proteome</keyword>
<dbReference type="Gene3D" id="3.40.50.1000">
    <property type="entry name" value="HAD superfamily/HAD-like"/>
    <property type="match status" value="1"/>
</dbReference>
<evidence type="ECO:0000313" key="17">
    <source>
        <dbReference type="Proteomes" id="UP000298615"/>
    </source>
</evidence>
<dbReference type="Gene3D" id="3.40.1110.10">
    <property type="entry name" value="Calcium-transporting ATPase, cytoplasmic domain N"/>
    <property type="match status" value="1"/>
</dbReference>
<dbReference type="InterPro" id="IPR059000">
    <property type="entry name" value="ATPase_P-type_domA"/>
</dbReference>
<dbReference type="InterPro" id="IPR044492">
    <property type="entry name" value="P_typ_ATPase_HD_dom"/>
</dbReference>
<dbReference type="CDD" id="cd07551">
    <property type="entry name" value="P-type_ATPase_HM_ZosA_PfeT-like"/>
    <property type="match status" value="1"/>
</dbReference>
<feature type="transmembrane region" description="Helical" evidence="14">
    <location>
        <begin position="26"/>
        <end position="44"/>
    </location>
</feature>
<dbReference type="InterPro" id="IPR036412">
    <property type="entry name" value="HAD-like_sf"/>
</dbReference>
<proteinExistence type="inferred from homology"/>
<keyword evidence="4 14" id="KW-0812">Transmembrane</keyword>
<dbReference type="SFLD" id="SFLDG00002">
    <property type="entry name" value="C1.7:_P-type_atpase_like"/>
    <property type="match status" value="1"/>
</dbReference>
<dbReference type="GO" id="GO:0019829">
    <property type="term" value="F:ATPase-coupled monoatomic cation transmembrane transporter activity"/>
    <property type="evidence" value="ECO:0007669"/>
    <property type="project" value="InterPro"/>
</dbReference>
<feature type="transmembrane region" description="Helical" evidence="14">
    <location>
        <begin position="263"/>
        <end position="284"/>
    </location>
</feature>
<dbReference type="PRINTS" id="PR00119">
    <property type="entry name" value="CATATPASE"/>
</dbReference>
<evidence type="ECO:0000256" key="9">
    <source>
        <dbReference type="ARBA" id="ARBA00022842"/>
    </source>
</evidence>
<keyword evidence="5 14" id="KW-0479">Metal-binding</keyword>
<dbReference type="PANTHER" id="PTHR43079:SF1">
    <property type="entry name" value="CADMIUM_ZINC-TRANSPORTING ATPASE HMA1, CHLOROPLASTIC-RELATED"/>
    <property type="match status" value="1"/>
</dbReference>
<feature type="transmembrane region" description="Helical" evidence="14">
    <location>
        <begin position="593"/>
        <end position="610"/>
    </location>
</feature>
<dbReference type="InterPro" id="IPR023214">
    <property type="entry name" value="HAD_sf"/>
</dbReference>
<keyword evidence="10" id="KW-1278">Translocase</keyword>
<evidence type="ECO:0000256" key="7">
    <source>
        <dbReference type="ARBA" id="ARBA00022796"/>
    </source>
</evidence>
<dbReference type="AlphaFoldDB" id="A0A4D7CV87"/>
<evidence type="ECO:0000256" key="6">
    <source>
        <dbReference type="ARBA" id="ARBA00022741"/>
    </source>
</evidence>
<dbReference type="SFLD" id="SFLDF00027">
    <property type="entry name" value="p-type_atpase"/>
    <property type="match status" value="1"/>
</dbReference>
<dbReference type="Pfam" id="PF00702">
    <property type="entry name" value="Hydrolase"/>
    <property type="match status" value="1"/>
</dbReference>
<evidence type="ECO:0000256" key="13">
    <source>
        <dbReference type="ARBA" id="ARBA00023136"/>
    </source>
</evidence>
<name>A0A4D7CV87_9ENTE</name>
<dbReference type="FunFam" id="2.70.150.10:FF:000020">
    <property type="entry name" value="Copper-exporting P-type ATPase A"/>
    <property type="match status" value="1"/>
</dbReference>
<keyword evidence="12" id="KW-0186">Copper</keyword>
<feature type="transmembrane region" description="Helical" evidence="14">
    <location>
        <begin position="290"/>
        <end position="311"/>
    </location>
</feature>
<protein>
    <submittedName>
        <fullName evidence="16">Cadmium-translocating P-type ATPase</fullName>
        <ecNumber evidence="16">3.6.3.3</ecNumber>
    </submittedName>
</protein>
<evidence type="ECO:0000256" key="12">
    <source>
        <dbReference type="ARBA" id="ARBA00023008"/>
    </source>
</evidence>
<evidence type="ECO:0000256" key="2">
    <source>
        <dbReference type="ARBA" id="ARBA00006024"/>
    </source>
</evidence>
<dbReference type="GO" id="GO:0046872">
    <property type="term" value="F:metal ion binding"/>
    <property type="evidence" value="ECO:0007669"/>
    <property type="project" value="UniProtKB-KW"/>
</dbReference>
<feature type="domain" description="P-type ATPase A" evidence="15">
    <location>
        <begin position="139"/>
        <end position="239"/>
    </location>
</feature>
<evidence type="ECO:0000256" key="10">
    <source>
        <dbReference type="ARBA" id="ARBA00022967"/>
    </source>
</evidence>
<keyword evidence="8 14" id="KW-0067">ATP-binding</keyword>
<dbReference type="GO" id="GO:0016887">
    <property type="term" value="F:ATP hydrolysis activity"/>
    <property type="evidence" value="ECO:0007669"/>
    <property type="project" value="InterPro"/>
</dbReference>
<keyword evidence="9" id="KW-0460">Magnesium</keyword>
<dbReference type="InterPro" id="IPR008250">
    <property type="entry name" value="ATPase_P-typ_transduc_dom_A_sf"/>
</dbReference>
<evidence type="ECO:0000256" key="1">
    <source>
        <dbReference type="ARBA" id="ARBA00004651"/>
    </source>
</evidence>
<dbReference type="InterPro" id="IPR023299">
    <property type="entry name" value="ATPase_P-typ_cyto_dom_N"/>
</dbReference>
<keyword evidence="11 14" id="KW-1133">Transmembrane helix</keyword>
<keyword evidence="7" id="KW-0406">Ion transport</keyword>
<dbReference type="NCBIfam" id="TIGR01512">
    <property type="entry name" value="ATPase-IB2_Cd"/>
    <property type="match status" value="1"/>
</dbReference>
<dbReference type="InterPro" id="IPR001757">
    <property type="entry name" value="P_typ_ATPase"/>
</dbReference>
<dbReference type="OrthoDB" id="9813266at2"/>
<dbReference type="SUPFAM" id="SSF81665">
    <property type="entry name" value="Calcium ATPase, transmembrane domain M"/>
    <property type="match status" value="1"/>
</dbReference>
<evidence type="ECO:0000256" key="11">
    <source>
        <dbReference type="ARBA" id="ARBA00022989"/>
    </source>
</evidence>
<dbReference type="PANTHER" id="PTHR43079">
    <property type="entry name" value="PROBABLE CADMIUM/ZINC-TRANSPORTING ATPASE HMA1"/>
    <property type="match status" value="1"/>
</dbReference>
<evidence type="ECO:0000256" key="14">
    <source>
        <dbReference type="RuleBase" id="RU362081"/>
    </source>
</evidence>
<evidence type="ECO:0000256" key="8">
    <source>
        <dbReference type="ARBA" id="ARBA00022840"/>
    </source>
</evidence>
<keyword evidence="16" id="KW-0378">Hydrolase</keyword>
<dbReference type="GO" id="GO:0005886">
    <property type="term" value="C:plasma membrane"/>
    <property type="evidence" value="ECO:0007669"/>
    <property type="project" value="UniProtKB-SubCell"/>
</dbReference>
<evidence type="ECO:0000256" key="4">
    <source>
        <dbReference type="ARBA" id="ARBA00022692"/>
    </source>
</evidence>
<reference evidence="16 17" key="1">
    <citation type="submission" date="2019-04" db="EMBL/GenBank/DDBJ databases">
        <title>Vagococcus sp. nov., isolated from faeces of yaks (Bos grunniens).</title>
        <authorList>
            <person name="Ge Y."/>
        </authorList>
    </citation>
    <scope>NUCLEOTIDE SEQUENCE [LARGE SCALE GENOMIC DNA]</scope>
    <source>
        <strain evidence="16 17">MN-17</strain>
    </source>
</reference>
<keyword evidence="3 14" id="KW-1003">Cell membrane</keyword>
<dbReference type="Pfam" id="PF00122">
    <property type="entry name" value="E1-E2_ATPase"/>
    <property type="match status" value="1"/>
</dbReference>
<evidence type="ECO:0000259" key="15">
    <source>
        <dbReference type="Pfam" id="PF00122"/>
    </source>
</evidence>
<dbReference type="EC" id="3.6.3.3" evidence="16"/>
<dbReference type="InterPro" id="IPR018303">
    <property type="entry name" value="ATPase_P-typ_P_site"/>
</dbReference>
<dbReference type="Gene3D" id="2.70.150.10">
    <property type="entry name" value="Calcium-transporting ATPase, cytoplasmic transduction domain A"/>
    <property type="match status" value="1"/>
</dbReference>
<organism evidence="16 17">
    <name type="scientific">Vagococcus zengguangii</name>
    <dbReference type="NCBI Taxonomy" id="2571750"/>
    <lineage>
        <taxon>Bacteria</taxon>
        <taxon>Bacillati</taxon>
        <taxon>Bacillota</taxon>
        <taxon>Bacilli</taxon>
        <taxon>Lactobacillales</taxon>
        <taxon>Enterococcaceae</taxon>
        <taxon>Vagococcus</taxon>
    </lineage>
</organism>
<dbReference type="InterPro" id="IPR051949">
    <property type="entry name" value="Cation_Transport_ATPase"/>
</dbReference>
<keyword evidence="7" id="KW-0187">Copper transport</keyword>